<sequence length="231" mass="23680">MKNALAAAAAVLAVGVASPAFAQGGANSGSGGDTNIENFERQSPHAPPTNNGIPQIIDNRDGSPVIRYRGPQGPGMQEGGIPRIVDNRGGDPVISYGGQPVPGDTNDSSGMQTGVTGARNPGMQGGAMNQRGMQGGAMQNGAMQNGAMQSSMGFSAQVQPLLSRARTALQRGQYSTAASTLERAETEMLNSGVQGTDQTLRMVSEARSAAYKRDRSSALQALNSAMQQTGG</sequence>
<evidence type="ECO:0000256" key="2">
    <source>
        <dbReference type="SAM" id="SignalP"/>
    </source>
</evidence>
<dbReference type="EMBL" id="JACTNF010000002">
    <property type="protein sequence ID" value="MBO1073386.1"/>
    <property type="molecule type" value="Genomic_DNA"/>
</dbReference>
<proteinExistence type="predicted"/>
<evidence type="ECO:0000313" key="3">
    <source>
        <dbReference type="EMBL" id="MBO1073386.1"/>
    </source>
</evidence>
<feature type="chain" id="PRO_5047290210" description="DUF4168 domain-containing protein" evidence="2">
    <location>
        <begin position="23"/>
        <end position="231"/>
    </location>
</feature>
<name>A0ABS3KAK1_9PROT</name>
<evidence type="ECO:0008006" key="5">
    <source>
        <dbReference type="Google" id="ProtNLM"/>
    </source>
</evidence>
<comment type="caution">
    <text evidence="3">The sequence shown here is derived from an EMBL/GenBank/DDBJ whole genome shotgun (WGS) entry which is preliminary data.</text>
</comment>
<feature type="region of interest" description="Disordered" evidence="1">
    <location>
        <begin position="25"/>
        <end position="64"/>
    </location>
</feature>
<feature type="signal peptide" evidence="2">
    <location>
        <begin position="1"/>
        <end position="22"/>
    </location>
</feature>
<evidence type="ECO:0000313" key="4">
    <source>
        <dbReference type="Proteomes" id="UP001518990"/>
    </source>
</evidence>
<gene>
    <name evidence="3" type="ORF">IAI60_02040</name>
</gene>
<accession>A0ABS3KAK1</accession>
<protein>
    <recommendedName>
        <fullName evidence="5">DUF4168 domain-containing protein</fullName>
    </recommendedName>
</protein>
<dbReference type="RefSeq" id="WP_208776039.1">
    <property type="nucleotide sequence ID" value="NZ_CP061091.1"/>
</dbReference>
<organism evidence="3 4">
    <name type="scientific">Roseomonas marmotae</name>
    <dbReference type="NCBI Taxonomy" id="2768161"/>
    <lineage>
        <taxon>Bacteria</taxon>
        <taxon>Pseudomonadati</taxon>
        <taxon>Pseudomonadota</taxon>
        <taxon>Alphaproteobacteria</taxon>
        <taxon>Acetobacterales</taxon>
        <taxon>Roseomonadaceae</taxon>
        <taxon>Roseomonas</taxon>
    </lineage>
</organism>
<reference evidence="3 4" key="1">
    <citation type="submission" date="2020-09" db="EMBL/GenBank/DDBJ databases">
        <title>Roseomonas.</title>
        <authorList>
            <person name="Zhu W."/>
        </authorList>
    </citation>
    <scope>NUCLEOTIDE SEQUENCE [LARGE SCALE GENOMIC DNA]</scope>
    <source>
        <strain evidence="3 4">1311</strain>
    </source>
</reference>
<dbReference type="Proteomes" id="UP001518990">
    <property type="component" value="Unassembled WGS sequence"/>
</dbReference>
<evidence type="ECO:0000256" key="1">
    <source>
        <dbReference type="SAM" id="MobiDB-lite"/>
    </source>
</evidence>
<keyword evidence="2" id="KW-0732">Signal</keyword>
<keyword evidence="4" id="KW-1185">Reference proteome</keyword>